<dbReference type="PROSITE" id="PS50005">
    <property type="entry name" value="TPR"/>
    <property type="match status" value="1"/>
</dbReference>
<evidence type="ECO:0000256" key="2">
    <source>
        <dbReference type="SAM" id="MobiDB-lite"/>
    </source>
</evidence>
<keyword evidence="5" id="KW-1185">Reference proteome</keyword>
<comment type="caution">
    <text evidence="4">The sequence shown here is derived from an EMBL/GenBank/DDBJ whole genome shotgun (WGS) entry which is preliminary data.</text>
</comment>
<dbReference type="PANTHER" id="PTHR47691">
    <property type="entry name" value="REGULATOR-RELATED"/>
    <property type="match status" value="1"/>
</dbReference>
<accession>A0A927QXX0</accession>
<organism evidence="4 5">
    <name type="scientific">Plantactinospora soyae</name>
    <dbReference type="NCBI Taxonomy" id="1544732"/>
    <lineage>
        <taxon>Bacteria</taxon>
        <taxon>Bacillati</taxon>
        <taxon>Actinomycetota</taxon>
        <taxon>Actinomycetes</taxon>
        <taxon>Micromonosporales</taxon>
        <taxon>Micromonosporaceae</taxon>
        <taxon>Plantactinospora</taxon>
    </lineage>
</organism>
<dbReference type="InterPro" id="IPR019734">
    <property type="entry name" value="TPR_rpt"/>
</dbReference>
<dbReference type="AlphaFoldDB" id="A0A927QXX0"/>
<evidence type="ECO:0000259" key="3">
    <source>
        <dbReference type="SMART" id="SM01043"/>
    </source>
</evidence>
<reference evidence="4" key="1">
    <citation type="submission" date="2020-10" db="EMBL/GenBank/DDBJ databases">
        <title>Sequencing the genomes of 1000 actinobacteria strains.</title>
        <authorList>
            <person name="Klenk H.-P."/>
        </authorList>
    </citation>
    <scope>NUCLEOTIDE SEQUENCE</scope>
    <source>
        <strain evidence="4">DSM 46832</strain>
    </source>
</reference>
<dbReference type="CDD" id="cd15831">
    <property type="entry name" value="BTAD"/>
    <property type="match status" value="1"/>
</dbReference>
<dbReference type="Pfam" id="PF13424">
    <property type="entry name" value="TPR_12"/>
    <property type="match status" value="1"/>
</dbReference>
<dbReference type="SMART" id="SM00028">
    <property type="entry name" value="TPR"/>
    <property type="match status" value="3"/>
</dbReference>
<dbReference type="EMBL" id="JADBEB010000001">
    <property type="protein sequence ID" value="MBE1488550.1"/>
    <property type="molecule type" value="Genomic_DNA"/>
</dbReference>
<feature type="repeat" description="TPR" evidence="1">
    <location>
        <begin position="641"/>
        <end position="674"/>
    </location>
</feature>
<gene>
    <name evidence="4" type="ORF">H4W31_004188</name>
</gene>
<dbReference type="SUPFAM" id="SSF52540">
    <property type="entry name" value="P-loop containing nucleoside triphosphate hydrolases"/>
    <property type="match status" value="1"/>
</dbReference>
<evidence type="ECO:0000313" key="4">
    <source>
        <dbReference type="EMBL" id="MBE1488550.1"/>
    </source>
</evidence>
<evidence type="ECO:0000313" key="5">
    <source>
        <dbReference type="Proteomes" id="UP000649753"/>
    </source>
</evidence>
<dbReference type="PANTHER" id="PTHR47691:SF3">
    <property type="entry name" value="HTH-TYPE TRANSCRIPTIONAL REGULATOR RV0890C-RELATED"/>
    <property type="match status" value="1"/>
</dbReference>
<dbReference type="InterPro" id="IPR011990">
    <property type="entry name" value="TPR-like_helical_dom_sf"/>
</dbReference>
<dbReference type="Pfam" id="PF03704">
    <property type="entry name" value="BTAD"/>
    <property type="match status" value="1"/>
</dbReference>
<dbReference type="Pfam" id="PF13191">
    <property type="entry name" value="AAA_16"/>
    <property type="match status" value="1"/>
</dbReference>
<dbReference type="Proteomes" id="UP000649753">
    <property type="component" value="Unassembled WGS sequence"/>
</dbReference>
<dbReference type="PROSITE" id="PS50293">
    <property type="entry name" value="TPR_REGION"/>
    <property type="match status" value="1"/>
</dbReference>
<feature type="domain" description="Bacterial transcriptional activator" evidence="3">
    <location>
        <begin position="16"/>
        <end position="158"/>
    </location>
</feature>
<dbReference type="PRINTS" id="PR00364">
    <property type="entry name" value="DISEASERSIST"/>
</dbReference>
<dbReference type="SMART" id="SM01043">
    <property type="entry name" value="BTAD"/>
    <property type="match status" value="1"/>
</dbReference>
<keyword evidence="1" id="KW-0802">TPR repeat</keyword>
<dbReference type="InterPro" id="IPR041664">
    <property type="entry name" value="AAA_16"/>
</dbReference>
<protein>
    <submittedName>
        <fullName evidence="4">Tetratricopeptide (TPR) repeat protein</fullName>
    </submittedName>
</protein>
<evidence type="ECO:0000256" key="1">
    <source>
        <dbReference type="PROSITE-ProRule" id="PRU00339"/>
    </source>
</evidence>
<proteinExistence type="predicted"/>
<name>A0A927QXX0_9ACTN</name>
<dbReference type="SUPFAM" id="SSF48452">
    <property type="entry name" value="TPR-like"/>
    <property type="match status" value="2"/>
</dbReference>
<dbReference type="InterPro" id="IPR005158">
    <property type="entry name" value="BTAD"/>
</dbReference>
<dbReference type="Gene3D" id="3.40.50.300">
    <property type="entry name" value="P-loop containing nucleotide triphosphate hydrolases"/>
    <property type="match status" value="1"/>
</dbReference>
<feature type="region of interest" description="Disordered" evidence="2">
    <location>
        <begin position="171"/>
        <end position="194"/>
    </location>
</feature>
<dbReference type="InterPro" id="IPR027417">
    <property type="entry name" value="P-loop_NTPase"/>
</dbReference>
<sequence>MSKQVGYLVDVPPDAVDAHRFRALVERAGHLGDPGDRAAMYRDALDLWRGPLMADVASAALRERVGRTLDELRLRTLECWLGGELERGGHREMLPDLTDAVAAHPENEQLAALYMLALHRSGRTVEAGEHYARFRRHLVQTSGIDPSRNLGDLHAAILRADATLLRAHPAGAPSVLGPSRGQTATSARRMPGPVTDFVGRTRELAALDRLAQRPRPGPALGIVHGVGGVGKTALVLHWAHAAAANFPDGAVYVDLYGHAAPGPISPEKGLRLVLRQLGLTDDRLPDDAEELTAFYHASMTGCRLLVLDNVPAAAHVRAALPVDANVTLIAVSREALPGLSVHERARQIRLEPMPVDDATQLLAAVSGGRLPDVSPGPLAELARLCDGMPLALRIIGCRLADDPHLEPEAIVAELTPEDKRLAALEIDDEDRGMRGVFDSSYRRLDADLARLFRLLGTLPVVAVSPACAAVAAALPAPDARRLLQSLSRRQLAAPDANGDYRMHELIRLFARERACAEESATDLSAAVRRAADWYLDTAFHAYPLLSPRRAGRAEPDLAHPPAQPLRFTSRDAALAWFGAERDNLVALIRDLGRRGWHRAAAELAGSLFAFYHQHRLWRDWVEAYSSAQESARLWGDWYAESRILVGLGVAYKQLGRYEQAAEAYHRALDIATAGGDVLSTGPILVNLGGLCNTFGRPQDARRHLRAALALPGYSDDPRYSPVLWLNLTHLHYNQGELEQAAECVRRGLAAAAASGDVHTTAYLNHWAGELSLRQRRFDLAAESAATEIEIARAAHDPLRQAYGLDLLASAVAARTPGRARSLWREAQAICAELGHALATDIEKLLHGGPVSEDELIDRRLRVNRLP</sequence>
<dbReference type="Gene3D" id="1.25.40.10">
    <property type="entry name" value="Tetratricopeptide repeat domain"/>
    <property type="match status" value="3"/>
</dbReference>